<comment type="caution">
    <text evidence="15">The sequence shown here is derived from an EMBL/GenBank/DDBJ whole genome shotgun (WGS) entry which is preliminary data.</text>
</comment>
<sequence>MVKISVIGAGMVGATAVQRLAEFELGDIAMIDVVEGLPQGKALDMLESASLCDFDVDVLGSNDYSDIEGSDVVVVTAGIARKPDMTREDLIGINSNIVKDVCLHVVEHASEAVLLIVTNPLDIMTYAALKYTGFEHQRVFGMSGVLDSARFSYFVAAELNCSVRDVHAMVLGGHGDTMVPLPEYTTVSGIPITQLLSRNAIERLVSRTVNGGAEIVNLLKTGSAFYAPAASIVRMVESVVRDTRRILPACAYLTGEYGQKDVYLGVPVKLGRKGILEVIELELRDETKAALAQSADSVRDGVKKLNLCL</sequence>
<dbReference type="SUPFAM" id="SSF51735">
    <property type="entry name" value="NAD(P)-binding Rossmann-fold domains"/>
    <property type="match status" value="1"/>
</dbReference>
<dbReference type="NCBIfam" id="TIGR01763">
    <property type="entry name" value="MalateDH_bact"/>
    <property type="match status" value="1"/>
</dbReference>
<reference evidence="15" key="1">
    <citation type="submission" date="2020-10" db="EMBL/GenBank/DDBJ databases">
        <authorList>
            <person name="Hahn C.J."/>
            <person name="Laso-Perez R."/>
            <person name="Vulcano F."/>
            <person name="Vaziourakis K.-M."/>
            <person name="Stokke R."/>
            <person name="Steen I.H."/>
            <person name="Teske A."/>
            <person name="Boetius A."/>
            <person name="Liebeke M."/>
            <person name="Amann R."/>
            <person name="Knittel K."/>
        </authorList>
    </citation>
    <scope>NUCLEOTIDE SEQUENCE</scope>
    <source>
        <strain evidence="15">Gfbio:e3339647-f889-4370-9287-4fb5cb688e4c:AG394J04_GoMArc1</strain>
    </source>
</reference>
<dbReference type="CDD" id="cd01339">
    <property type="entry name" value="LDH-like_MDH"/>
    <property type="match status" value="1"/>
</dbReference>
<dbReference type="InterPro" id="IPR001236">
    <property type="entry name" value="Lactate/malate_DH_N"/>
</dbReference>
<gene>
    <name evidence="15" type="primary">mdh</name>
    <name evidence="15" type="ORF">FFODKBPE_00002</name>
</gene>
<feature type="binding site" evidence="10">
    <location>
        <position position="87"/>
    </location>
    <ligand>
        <name>substrate</name>
    </ligand>
</feature>
<dbReference type="Pfam" id="PF02866">
    <property type="entry name" value="Ldh_1_C"/>
    <property type="match status" value="1"/>
</dbReference>
<feature type="domain" description="Lactate/malate dehydrogenase C-terminal" evidence="14">
    <location>
        <begin position="146"/>
        <end position="304"/>
    </location>
</feature>
<feature type="binding site" evidence="10">
    <location>
        <position position="81"/>
    </location>
    <ligand>
        <name>substrate</name>
    </ligand>
</feature>
<organism evidence="15 16">
    <name type="scientific">Candidatus Argoarchaeum ethanivorans</name>
    <dbReference type="NCBI Taxonomy" id="2608793"/>
    <lineage>
        <taxon>Archaea</taxon>
        <taxon>Methanobacteriati</taxon>
        <taxon>Methanobacteriota</taxon>
        <taxon>Stenosarchaea group</taxon>
        <taxon>Methanomicrobia</taxon>
        <taxon>Methanosarcinales</taxon>
        <taxon>Methanosarcinales incertae sedis</taxon>
        <taxon>GOM Arc I cluster</taxon>
        <taxon>Candidatus Argoarchaeum</taxon>
    </lineage>
</organism>
<evidence type="ECO:0000256" key="8">
    <source>
        <dbReference type="ARBA" id="ARBA00048313"/>
    </source>
</evidence>
<dbReference type="SUPFAM" id="SSF56327">
    <property type="entry name" value="LDH C-terminal domain-like"/>
    <property type="match status" value="1"/>
</dbReference>
<dbReference type="EMBL" id="CAJHIP010000001">
    <property type="protein sequence ID" value="CAD6490692.1"/>
    <property type="molecule type" value="Genomic_DNA"/>
</dbReference>
<evidence type="ECO:0000259" key="14">
    <source>
        <dbReference type="Pfam" id="PF02866"/>
    </source>
</evidence>
<evidence type="ECO:0000256" key="4">
    <source>
        <dbReference type="ARBA" id="ARBA00020382"/>
    </source>
</evidence>
<keyword evidence="5" id="KW-0816">Tricarboxylic acid cycle</keyword>
<dbReference type="InterPro" id="IPR001557">
    <property type="entry name" value="L-lactate/malate_DH"/>
</dbReference>
<evidence type="ECO:0000256" key="7">
    <source>
        <dbReference type="ARBA" id="ARBA00023027"/>
    </source>
</evidence>
<dbReference type="InterPro" id="IPR022383">
    <property type="entry name" value="Lactate/malate_DH_C"/>
</dbReference>
<dbReference type="Proteomes" id="UP000603056">
    <property type="component" value="Unassembled WGS sequence"/>
</dbReference>
<dbReference type="Gene3D" id="3.90.110.10">
    <property type="entry name" value="Lactate dehydrogenase/glycoside hydrolase, family 4, C-terminal"/>
    <property type="match status" value="1"/>
</dbReference>
<dbReference type="PANTHER" id="PTHR43128:SF16">
    <property type="entry name" value="L-LACTATE DEHYDROGENASE"/>
    <property type="match status" value="1"/>
</dbReference>
<protein>
    <recommendedName>
        <fullName evidence="4">Malate dehydrogenase</fullName>
        <ecNumber evidence="3">1.1.1.37</ecNumber>
    </recommendedName>
</protein>
<dbReference type="GO" id="GO:0004459">
    <property type="term" value="F:L-lactate dehydrogenase (NAD+) activity"/>
    <property type="evidence" value="ECO:0007669"/>
    <property type="project" value="TreeGrafter"/>
</dbReference>
<dbReference type="Pfam" id="PF00056">
    <property type="entry name" value="Ldh_1_N"/>
    <property type="match status" value="1"/>
</dbReference>
<feature type="binding site" evidence="11">
    <location>
        <position position="94"/>
    </location>
    <ligand>
        <name>NAD(+)</name>
        <dbReference type="ChEBI" id="CHEBI:57540"/>
    </ligand>
</feature>
<evidence type="ECO:0000256" key="3">
    <source>
        <dbReference type="ARBA" id="ARBA00012995"/>
    </source>
</evidence>
<dbReference type="PRINTS" id="PR00086">
    <property type="entry name" value="LLDHDRGNASE"/>
</dbReference>
<feature type="active site" description="Proton acceptor" evidence="9">
    <location>
        <position position="174"/>
    </location>
</feature>
<dbReference type="AlphaFoldDB" id="A0A811T4T5"/>
<comment type="catalytic activity">
    <reaction evidence="8">
        <text>(S)-malate + NAD(+) = oxaloacetate + NADH + H(+)</text>
        <dbReference type="Rhea" id="RHEA:21432"/>
        <dbReference type="ChEBI" id="CHEBI:15378"/>
        <dbReference type="ChEBI" id="CHEBI:15589"/>
        <dbReference type="ChEBI" id="CHEBI:16452"/>
        <dbReference type="ChEBI" id="CHEBI:57540"/>
        <dbReference type="ChEBI" id="CHEBI:57945"/>
        <dbReference type="EC" id="1.1.1.37"/>
    </reaction>
</comment>
<dbReference type="Gene3D" id="3.40.50.720">
    <property type="entry name" value="NAD(P)-binding Rossmann-like Domain"/>
    <property type="match status" value="1"/>
</dbReference>
<proteinExistence type="inferred from homology"/>
<comment type="similarity">
    <text evidence="2 12">Belongs to the LDH/MDH superfamily.</text>
</comment>
<evidence type="ECO:0000256" key="5">
    <source>
        <dbReference type="ARBA" id="ARBA00022532"/>
    </source>
</evidence>
<evidence type="ECO:0000313" key="15">
    <source>
        <dbReference type="EMBL" id="CAD6490692.1"/>
    </source>
</evidence>
<evidence type="ECO:0000256" key="11">
    <source>
        <dbReference type="PIRSR" id="PIRSR000102-3"/>
    </source>
</evidence>
<feature type="binding site" evidence="10">
    <location>
        <position position="150"/>
    </location>
    <ligand>
        <name>substrate</name>
    </ligand>
</feature>
<evidence type="ECO:0000256" key="1">
    <source>
        <dbReference type="ARBA" id="ARBA00003966"/>
    </source>
</evidence>
<dbReference type="PIRSF" id="PIRSF000102">
    <property type="entry name" value="Lac_mal_DH"/>
    <property type="match status" value="1"/>
</dbReference>
<feature type="binding site" evidence="11">
    <location>
        <begin position="8"/>
        <end position="13"/>
    </location>
    <ligand>
        <name>NAD(+)</name>
        <dbReference type="ChEBI" id="CHEBI:57540"/>
    </ligand>
</feature>
<evidence type="ECO:0000256" key="10">
    <source>
        <dbReference type="PIRSR" id="PIRSR000102-2"/>
    </source>
</evidence>
<dbReference type="EC" id="1.1.1.37" evidence="3"/>
<dbReference type="HAMAP" id="MF_00487">
    <property type="entry name" value="Malate_dehydrog_3"/>
    <property type="match status" value="1"/>
</dbReference>
<dbReference type="InterPro" id="IPR015955">
    <property type="entry name" value="Lactate_DH/Glyco_Ohase_4_C"/>
</dbReference>
<feature type="binding site" evidence="10">
    <location>
        <position position="119"/>
    </location>
    <ligand>
        <name>substrate</name>
    </ligand>
</feature>
<feature type="binding site" evidence="11">
    <location>
        <begin position="117"/>
        <end position="119"/>
    </location>
    <ligand>
        <name>NAD(+)</name>
        <dbReference type="ChEBI" id="CHEBI:57540"/>
    </ligand>
</feature>
<dbReference type="InterPro" id="IPR036291">
    <property type="entry name" value="NAD(P)-bd_dom_sf"/>
</dbReference>
<dbReference type="GO" id="GO:0006099">
    <property type="term" value="P:tricarboxylic acid cycle"/>
    <property type="evidence" value="ECO:0007669"/>
    <property type="project" value="UniProtKB-KW"/>
</dbReference>
<dbReference type="PANTHER" id="PTHR43128">
    <property type="entry name" value="L-2-HYDROXYCARBOXYLATE DEHYDROGENASE (NAD(P)(+))"/>
    <property type="match status" value="1"/>
</dbReference>
<evidence type="ECO:0000313" key="16">
    <source>
        <dbReference type="Proteomes" id="UP000603056"/>
    </source>
</evidence>
<dbReference type="InterPro" id="IPR011275">
    <property type="entry name" value="Malate_DH_type3"/>
</dbReference>
<evidence type="ECO:0000256" key="6">
    <source>
        <dbReference type="ARBA" id="ARBA00023002"/>
    </source>
</evidence>
<comment type="function">
    <text evidence="1">Catalyzes the reversible oxidation of malate to oxaloacetate.</text>
</comment>
<keyword evidence="6 12" id="KW-0560">Oxidoreductase</keyword>
<evidence type="ECO:0000256" key="12">
    <source>
        <dbReference type="RuleBase" id="RU003369"/>
    </source>
</evidence>
<dbReference type="NCBIfam" id="NF004863">
    <property type="entry name" value="PRK06223.1"/>
    <property type="match status" value="1"/>
</dbReference>
<evidence type="ECO:0000259" key="13">
    <source>
        <dbReference type="Pfam" id="PF00056"/>
    </source>
</evidence>
<name>A0A811T4T5_9EURY</name>
<dbReference type="FunFam" id="3.40.50.720:FF:000018">
    <property type="entry name" value="Malate dehydrogenase"/>
    <property type="match status" value="1"/>
</dbReference>
<evidence type="ECO:0000256" key="2">
    <source>
        <dbReference type="ARBA" id="ARBA00008104"/>
    </source>
</evidence>
<evidence type="ECO:0000256" key="9">
    <source>
        <dbReference type="PIRSR" id="PIRSR000102-1"/>
    </source>
</evidence>
<dbReference type="GO" id="GO:0006089">
    <property type="term" value="P:lactate metabolic process"/>
    <property type="evidence" value="ECO:0007669"/>
    <property type="project" value="TreeGrafter"/>
</dbReference>
<keyword evidence="7 11" id="KW-0520">NAD</keyword>
<feature type="domain" description="Lactate/malate dehydrogenase N-terminal" evidence="13">
    <location>
        <begin position="2"/>
        <end position="141"/>
    </location>
</feature>
<dbReference type="FunFam" id="3.90.110.10:FF:000004">
    <property type="entry name" value="Malate dehydrogenase"/>
    <property type="match status" value="1"/>
</dbReference>
<feature type="binding site" evidence="11">
    <location>
        <position position="32"/>
    </location>
    <ligand>
        <name>NAD(+)</name>
        <dbReference type="ChEBI" id="CHEBI:57540"/>
    </ligand>
</feature>
<dbReference type="GO" id="GO:0030060">
    <property type="term" value="F:L-malate dehydrogenase (NAD+) activity"/>
    <property type="evidence" value="ECO:0007669"/>
    <property type="project" value="UniProtKB-EC"/>
</dbReference>
<accession>A0A811T4T5</accession>